<dbReference type="EMBL" id="LCLJ01000020">
    <property type="protein sequence ID" value="KKU14591.1"/>
    <property type="molecule type" value="Genomic_DNA"/>
</dbReference>
<gene>
    <name evidence="1" type="ORF">UX22_C0020G0010</name>
</gene>
<dbReference type="Proteomes" id="UP000034727">
    <property type="component" value="Unassembled WGS sequence"/>
</dbReference>
<dbReference type="AlphaFoldDB" id="A0A0G1N1Y2"/>
<organism evidence="1 2">
    <name type="scientific">Candidatus Jorgensenbacteria bacterium GW2011_GWA2_45_9</name>
    <dbReference type="NCBI Taxonomy" id="1618663"/>
    <lineage>
        <taxon>Bacteria</taxon>
        <taxon>Candidatus Joergenseniibacteriota</taxon>
    </lineage>
</organism>
<name>A0A0G1N1Y2_9BACT</name>
<reference evidence="1 2" key="1">
    <citation type="journal article" date="2015" name="Nature">
        <title>rRNA introns, odd ribosomes, and small enigmatic genomes across a large radiation of phyla.</title>
        <authorList>
            <person name="Brown C.T."/>
            <person name="Hug L.A."/>
            <person name="Thomas B.C."/>
            <person name="Sharon I."/>
            <person name="Castelle C.J."/>
            <person name="Singh A."/>
            <person name="Wilkins M.J."/>
            <person name="Williams K.H."/>
            <person name="Banfield J.F."/>
        </authorList>
    </citation>
    <scope>NUCLEOTIDE SEQUENCE [LARGE SCALE GENOMIC DNA]</scope>
</reference>
<evidence type="ECO:0000313" key="2">
    <source>
        <dbReference type="Proteomes" id="UP000034727"/>
    </source>
</evidence>
<sequence length="45" mass="5387">MRIRKEQEKSLTDKVFIIVKAIPKGMVASFDEIYYFFESRRLVFG</sequence>
<comment type="caution">
    <text evidence="1">The sequence shown here is derived from an EMBL/GenBank/DDBJ whole genome shotgun (WGS) entry which is preliminary data.</text>
</comment>
<protein>
    <submittedName>
        <fullName evidence="1">Uncharacterized protein</fullName>
    </submittedName>
</protein>
<accession>A0A0G1N1Y2</accession>
<proteinExistence type="predicted"/>
<evidence type="ECO:0000313" key="1">
    <source>
        <dbReference type="EMBL" id="KKU14591.1"/>
    </source>
</evidence>